<dbReference type="InterPro" id="IPR000719">
    <property type="entry name" value="Prot_kinase_dom"/>
</dbReference>
<dbReference type="SMART" id="SM00220">
    <property type="entry name" value="S_TKc"/>
    <property type="match status" value="1"/>
</dbReference>
<dbReference type="InterPro" id="IPR017441">
    <property type="entry name" value="Protein_kinase_ATP_BS"/>
</dbReference>
<evidence type="ECO:0000256" key="4">
    <source>
        <dbReference type="ARBA" id="ARBA00022741"/>
    </source>
</evidence>
<dbReference type="PANTHER" id="PTHR24058">
    <property type="entry name" value="DUAL SPECIFICITY PROTEIN KINASE"/>
    <property type="match status" value="1"/>
</dbReference>
<evidence type="ECO:0000259" key="10">
    <source>
        <dbReference type="PROSITE" id="PS50011"/>
    </source>
</evidence>
<evidence type="ECO:0000256" key="1">
    <source>
        <dbReference type="ARBA" id="ARBA00008867"/>
    </source>
</evidence>
<dbReference type="InterPro" id="IPR050494">
    <property type="entry name" value="Ser_Thr_dual-spec_kinase"/>
</dbReference>
<evidence type="ECO:0000313" key="11">
    <source>
        <dbReference type="EMBL" id="OMJ94086.1"/>
    </source>
</evidence>
<feature type="region of interest" description="Disordered" evidence="9">
    <location>
        <begin position="1"/>
        <end position="31"/>
    </location>
</feature>
<dbReference type="PROSITE" id="PS00108">
    <property type="entry name" value="PROTEIN_KINASE_ST"/>
    <property type="match status" value="1"/>
</dbReference>
<gene>
    <name evidence="11" type="ORF">SteCoe_2861</name>
</gene>
<feature type="domain" description="Protein kinase" evidence="10">
    <location>
        <begin position="163"/>
        <end position="459"/>
    </location>
</feature>
<dbReference type="OrthoDB" id="9332038at2759"/>
<feature type="binding site" evidence="7">
    <location>
        <position position="192"/>
    </location>
    <ligand>
        <name>ATP</name>
        <dbReference type="ChEBI" id="CHEBI:30616"/>
    </ligand>
</feature>
<proteinExistence type="inferred from homology"/>
<dbReference type="Gene3D" id="3.30.200.20">
    <property type="entry name" value="Phosphorylase Kinase, domain 1"/>
    <property type="match status" value="1"/>
</dbReference>
<dbReference type="PROSITE" id="PS50011">
    <property type="entry name" value="PROTEIN_KINASE_DOM"/>
    <property type="match status" value="1"/>
</dbReference>
<accession>A0A1R2CYK2</accession>
<dbReference type="PANTHER" id="PTHR24058:SF22">
    <property type="entry name" value="DUAL SPECIFICITY TYROSINE-PHOSPHORYLATION-REGULATED KINASE 4"/>
    <property type="match status" value="1"/>
</dbReference>
<evidence type="ECO:0000256" key="9">
    <source>
        <dbReference type="SAM" id="MobiDB-lite"/>
    </source>
</evidence>
<keyword evidence="2 8" id="KW-0723">Serine/threonine-protein kinase</keyword>
<evidence type="ECO:0000256" key="2">
    <source>
        <dbReference type="ARBA" id="ARBA00022527"/>
    </source>
</evidence>
<evidence type="ECO:0000256" key="8">
    <source>
        <dbReference type="RuleBase" id="RU000304"/>
    </source>
</evidence>
<keyword evidence="6 7" id="KW-0067">ATP-binding</keyword>
<feature type="compositionally biased region" description="Polar residues" evidence="9">
    <location>
        <begin position="1"/>
        <end position="14"/>
    </location>
</feature>
<dbReference type="GO" id="GO:0004674">
    <property type="term" value="F:protein serine/threonine kinase activity"/>
    <property type="evidence" value="ECO:0007669"/>
    <property type="project" value="UniProtKB-KW"/>
</dbReference>
<evidence type="ECO:0000256" key="6">
    <source>
        <dbReference type="ARBA" id="ARBA00022840"/>
    </source>
</evidence>
<keyword evidence="12" id="KW-1185">Reference proteome</keyword>
<evidence type="ECO:0000313" key="12">
    <source>
        <dbReference type="Proteomes" id="UP000187209"/>
    </source>
</evidence>
<dbReference type="EMBL" id="MPUH01000032">
    <property type="protein sequence ID" value="OMJ94086.1"/>
    <property type="molecule type" value="Genomic_DNA"/>
</dbReference>
<dbReference type="Proteomes" id="UP000187209">
    <property type="component" value="Unassembled WGS sequence"/>
</dbReference>
<evidence type="ECO:0000256" key="7">
    <source>
        <dbReference type="PROSITE-ProRule" id="PRU10141"/>
    </source>
</evidence>
<sequence>MLLTMTTPQRSPVSTARRHSSSRPIRKTLKQGNSQIPELKFDLLSARASRKFSSAFKSYRVTNRNSSAQKSIREHNICVHTKFDDPIKEFESLDLPVSSDVALELFSRYFSEYEKAEVVEIAKVYYLSFNVPRLLIKEGIGQNFDDDLGNYNLIQGDAIAYRFEILEILGRGSFSQVVKCLDYKKNEIVAVKIIKNKKKFNAQAAIEIRLLENINNKDLDDSSNCIHLKEYFTFRGHICLVFEVLSMNLYELLKENSFKGMSTLLIRKIAIQVLQCLKFLKSIHIIHCDLKPENILLRNSESSSIKVIDFGSSCYDHERIYSYIQSRFYRAPEILLGVPYTNTIDMWSLGCILAELYTATPLFPANNEVELMTMILEINDVPSLDLLSRSLRKKFFFDRENRPRLTMDSRGRIVRPNTKKLDEVLKCTDAKFVEFIQKCLEWDPKKRMTPEEALRHDWIMEAQQKNVKKLKVVRDMYQE</sequence>
<evidence type="ECO:0000256" key="5">
    <source>
        <dbReference type="ARBA" id="ARBA00022777"/>
    </source>
</evidence>
<dbReference type="GO" id="GO:0005737">
    <property type="term" value="C:cytoplasm"/>
    <property type="evidence" value="ECO:0007669"/>
    <property type="project" value="TreeGrafter"/>
</dbReference>
<dbReference type="Pfam" id="PF00069">
    <property type="entry name" value="Pkinase"/>
    <property type="match status" value="1"/>
</dbReference>
<dbReference type="GO" id="GO:0005856">
    <property type="term" value="C:cytoskeleton"/>
    <property type="evidence" value="ECO:0007669"/>
    <property type="project" value="TreeGrafter"/>
</dbReference>
<organism evidence="11 12">
    <name type="scientific">Stentor coeruleus</name>
    <dbReference type="NCBI Taxonomy" id="5963"/>
    <lineage>
        <taxon>Eukaryota</taxon>
        <taxon>Sar</taxon>
        <taxon>Alveolata</taxon>
        <taxon>Ciliophora</taxon>
        <taxon>Postciliodesmatophora</taxon>
        <taxon>Heterotrichea</taxon>
        <taxon>Heterotrichida</taxon>
        <taxon>Stentoridae</taxon>
        <taxon>Stentor</taxon>
    </lineage>
</organism>
<dbReference type="GO" id="GO:0005524">
    <property type="term" value="F:ATP binding"/>
    <property type="evidence" value="ECO:0007669"/>
    <property type="project" value="UniProtKB-UniRule"/>
</dbReference>
<dbReference type="InterPro" id="IPR011009">
    <property type="entry name" value="Kinase-like_dom_sf"/>
</dbReference>
<reference evidence="11 12" key="1">
    <citation type="submission" date="2016-11" db="EMBL/GenBank/DDBJ databases">
        <title>The macronuclear genome of Stentor coeruleus: a giant cell with tiny introns.</title>
        <authorList>
            <person name="Slabodnick M."/>
            <person name="Ruby J.G."/>
            <person name="Reiff S.B."/>
            <person name="Swart E.C."/>
            <person name="Gosai S."/>
            <person name="Prabakaran S."/>
            <person name="Witkowska E."/>
            <person name="Larue G.E."/>
            <person name="Fisher S."/>
            <person name="Freeman R.M."/>
            <person name="Gunawardena J."/>
            <person name="Chu W."/>
            <person name="Stover N.A."/>
            <person name="Gregory B.D."/>
            <person name="Nowacki M."/>
            <person name="Derisi J."/>
            <person name="Roy S.W."/>
            <person name="Marshall W.F."/>
            <person name="Sood P."/>
        </authorList>
    </citation>
    <scope>NUCLEOTIDE SEQUENCE [LARGE SCALE GENOMIC DNA]</scope>
    <source>
        <strain evidence="11">WM001</strain>
    </source>
</reference>
<dbReference type="Gene3D" id="1.10.510.10">
    <property type="entry name" value="Transferase(Phosphotransferase) domain 1"/>
    <property type="match status" value="1"/>
</dbReference>
<dbReference type="FunFam" id="1.10.510.10:FF:000624">
    <property type="entry name" value="Mitogen-activated protein kinase"/>
    <property type="match status" value="1"/>
</dbReference>
<dbReference type="SUPFAM" id="SSF56112">
    <property type="entry name" value="Protein kinase-like (PK-like)"/>
    <property type="match status" value="1"/>
</dbReference>
<dbReference type="PROSITE" id="PS00107">
    <property type="entry name" value="PROTEIN_KINASE_ATP"/>
    <property type="match status" value="1"/>
</dbReference>
<dbReference type="CDD" id="cd14210">
    <property type="entry name" value="PKc_DYRK"/>
    <property type="match status" value="1"/>
</dbReference>
<keyword evidence="4 7" id="KW-0547">Nucleotide-binding</keyword>
<evidence type="ECO:0000256" key="3">
    <source>
        <dbReference type="ARBA" id="ARBA00022679"/>
    </source>
</evidence>
<dbReference type="AlphaFoldDB" id="A0A1R2CYK2"/>
<keyword evidence="5" id="KW-0418">Kinase</keyword>
<comment type="caution">
    <text evidence="11">The sequence shown here is derived from an EMBL/GenBank/DDBJ whole genome shotgun (WGS) entry which is preliminary data.</text>
</comment>
<feature type="compositionally biased region" description="Basic residues" evidence="9">
    <location>
        <begin position="16"/>
        <end position="29"/>
    </location>
</feature>
<dbReference type="InterPro" id="IPR008271">
    <property type="entry name" value="Ser/Thr_kinase_AS"/>
</dbReference>
<name>A0A1R2CYK2_9CILI</name>
<keyword evidence="3" id="KW-0808">Transferase</keyword>
<protein>
    <recommendedName>
        <fullName evidence="10">Protein kinase domain-containing protein</fullName>
    </recommendedName>
</protein>
<comment type="similarity">
    <text evidence="1">Belongs to the protein kinase superfamily. CMGC Ser/Thr protein kinase family. MNB/DYRK subfamily.</text>
</comment>